<dbReference type="InterPro" id="IPR009305">
    <property type="entry name" value="Mpo1-like"/>
</dbReference>
<sequence>MRMHSFEEFWPYYLAQHQKSMTRLMHFIGTGTALIAILLALLTFNAWYLLLAVVMGYGFAWYGHLFIEQNRPATWRFPRYSLQADLLLFWIMLTRGFAFEDFSLPRNPLKGK</sequence>
<gene>
    <name evidence="2" type="ORF">SAMN00768000_0750</name>
</gene>
<dbReference type="RefSeq" id="WP_020376629.1">
    <property type="nucleotide sequence ID" value="NZ_FWWY01000001.1"/>
</dbReference>
<keyword evidence="1" id="KW-0472">Membrane</keyword>
<feature type="transmembrane region" description="Helical" evidence="1">
    <location>
        <begin position="79"/>
        <end position="98"/>
    </location>
</feature>
<dbReference type="STRING" id="28034.BFX07_05335"/>
<proteinExistence type="predicted"/>
<dbReference type="Proteomes" id="UP000192660">
    <property type="component" value="Unassembled WGS sequence"/>
</dbReference>
<dbReference type="PANTHER" id="PTHR34205">
    <property type="entry name" value="TRANSMEMBRANE PROTEIN"/>
    <property type="match status" value="1"/>
</dbReference>
<evidence type="ECO:0000256" key="1">
    <source>
        <dbReference type="SAM" id="Phobius"/>
    </source>
</evidence>
<evidence type="ECO:0000313" key="3">
    <source>
        <dbReference type="Proteomes" id="UP000192660"/>
    </source>
</evidence>
<reference evidence="3" key="1">
    <citation type="submission" date="2017-04" db="EMBL/GenBank/DDBJ databases">
        <authorList>
            <person name="Varghese N."/>
            <person name="Submissions S."/>
        </authorList>
    </citation>
    <scope>NUCLEOTIDE SEQUENCE [LARGE SCALE GENOMIC DNA]</scope>
    <source>
        <strain evidence="3">DSM 9293</strain>
    </source>
</reference>
<keyword evidence="1" id="KW-1133">Transmembrane helix</keyword>
<keyword evidence="3" id="KW-1185">Reference proteome</keyword>
<accession>A0A1W1W9Q2</accession>
<evidence type="ECO:0000313" key="2">
    <source>
        <dbReference type="EMBL" id="SMC02760.1"/>
    </source>
</evidence>
<dbReference type="PANTHER" id="PTHR34205:SF2">
    <property type="entry name" value="DUF962 DOMAIN-CONTAINING PROTEIN"/>
    <property type="match status" value="1"/>
</dbReference>
<name>A0A1W1W9Q2_SULTA</name>
<organism evidence="2 3">
    <name type="scientific">Sulfobacillus thermosulfidooxidans (strain DSM 9293 / VKM B-1269 / AT-1)</name>
    <dbReference type="NCBI Taxonomy" id="929705"/>
    <lineage>
        <taxon>Bacteria</taxon>
        <taxon>Bacillati</taxon>
        <taxon>Bacillota</taxon>
        <taxon>Clostridia</taxon>
        <taxon>Eubacteriales</taxon>
        <taxon>Clostridiales Family XVII. Incertae Sedis</taxon>
        <taxon>Sulfobacillus</taxon>
    </lineage>
</organism>
<keyword evidence="1" id="KW-0812">Transmembrane</keyword>
<feature type="transmembrane region" description="Helical" evidence="1">
    <location>
        <begin position="47"/>
        <end position="67"/>
    </location>
</feature>
<dbReference type="OrthoDB" id="7356072at2"/>
<feature type="transmembrane region" description="Helical" evidence="1">
    <location>
        <begin position="21"/>
        <end position="41"/>
    </location>
</feature>
<dbReference type="Pfam" id="PF06127">
    <property type="entry name" value="Mpo1-like"/>
    <property type="match status" value="1"/>
</dbReference>
<dbReference type="AlphaFoldDB" id="A0A1W1W9Q2"/>
<evidence type="ECO:0008006" key="4">
    <source>
        <dbReference type="Google" id="ProtNLM"/>
    </source>
</evidence>
<dbReference type="EMBL" id="FWWY01000001">
    <property type="protein sequence ID" value="SMC02760.1"/>
    <property type="molecule type" value="Genomic_DNA"/>
</dbReference>
<protein>
    <recommendedName>
        <fullName evidence="4">DUF962 domain-containing protein</fullName>
    </recommendedName>
</protein>